<dbReference type="GO" id="GO:0005524">
    <property type="term" value="F:ATP binding"/>
    <property type="evidence" value="ECO:0007669"/>
    <property type="project" value="UniProtKB-KW"/>
</dbReference>
<dbReference type="GO" id="GO:0044539">
    <property type="term" value="P:long-chain fatty acid import into cell"/>
    <property type="evidence" value="ECO:0007669"/>
    <property type="project" value="TreeGrafter"/>
</dbReference>
<dbReference type="PANTHER" id="PTHR43107:SF15">
    <property type="entry name" value="FATTY ACID TRANSPORT PROTEIN 3, ISOFORM A"/>
    <property type="match status" value="1"/>
</dbReference>
<dbReference type="PANTHER" id="PTHR43107">
    <property type="entry name" value="LONG-CHAIN FATTY ACID TRANSPORT PROTEIN"/>
    <property type="match status" value="1"/>
</dbReference>
<protein>
    <submittedName>
        <fullName evidence="5">Long-chain fatty acid transport protein 4</fullName>
    </submittedName>
</protein>
<evidence type="ECO:0000256" key="4">
    <source>
        <dbReference type="ARBA" id="ARBA00022840"/>
    </source>
</evidence>
<dbReference type="SUPFAM" id="SSF56801">
    <property type="entry name" value="Acetyl-CoA synthetase-like"/>
    <property type="match status" value="1"/>
</dbReference>
<keyword evidence="3" id="KW-0547">Nucleotide-binding</keyword>
<keyword evidence="4" id="KW-0067">ATP-binding</keyword>
<reference evidence="5" key="1">
    <citation type="journal article" date="2012" name="Nature">
        <title>The oyster genome reveals stress adaptation and complexity of shell formation.</title>
        <authorList>
            <person name="Zhang G."/>
            <person name="Fang X."/>
            <person name="Guo X."/>
            <person name="Li L."/>
            <person name="Luo R."/>
            <person name="Xu F."/>
            <person name="Yang P."/>
            <person name="Zhang L."/>
            <person name="Wang X."/>
            <person name="Qi H."/>
            <person name="Xiong Z."/>
            <person name="Que H."/>
            <person name="Xie Y."/>
            <person name="Holland P.W."/>
            <person name="Paps J."/>
            <person name="Zhu Y."/>
            <person name="Wu F."/>
            <person name="Chen Y."/>
            <person name="Wang J."/>
            <person name="Peng C."/>
            <person name="Meng J."/>
            <person name="Yang L."/>
            <person name="Liu J."/>
            <person name="Wen B."/>
            <person name="Zhang N."/>
            <person name="Huang Z."/>
            <person name="Zhu Q."/>
            <person name="Feng Y."/>
            <person name="Mount A."/>
            <person name="Hedgecock D."/>
            <person name="Xu Z."/>
            <person name="Liu Y."/>
            <person name="Domazet-Loso T."/>
            <person name="Du Y."/>
            <person name="Sun X."/>
            <person name="Zhang S."/>
            <person name="Liu B."/>
            <person name="Cheng P."/>
            <person name="Jiang X."/>
            <person name="Li J."/>
            <person name="Fan D."/>
            <person name="Wang W."/>
            <person name="Fu W."/>
            <person name="Wang T."/>
            <person name="Wang B."/>
            <person name="Zhang J."/>
            <person name="Peng Z."/>
            <person name="Li Y."/>
            <person name="Li N."/>
            <person name="Wang J."/>
            <person name="Chen M."/>
            <person name="He Y."/>
            <person name="Tan F."/>
            <person name="Song X."/>
            <person name="Zheng Q."/>
            <person name="Huang R."/>
            <person name="Yang H."/>
            <person name="Du X."/>
            <person name="Chen L."/>
            <person name="Yang M."/>
            <person name="Gaffney P.M."/>
            <person name="Wang S."/>
            <person name="Luo L."/>
            <person name="She Z."/>
            <person name="Ming Y."/>
            <person name="Huang W."/>
            <person name="Zhang S."/>
            <person name="Huang B."/>
            <person name="Zhang Y."/>
            <person name="Qu T."/>
            <person name="Ni P."/>
            <person name="Miao G."/>
            <person name="Wang J."/>
            <person name="Wang Q."/>
            <person name="Steinberg C.E."/>
            <person name="Wang H."/>
            <person name="Li N."/>
            <person name="Qian L."/>
            <person name="Zhang G."/>
            <person name="Li Y."/>
            <person name="Yang H."/>
            <person name="Liu X."/>
            <person name="Wang J."/>
            <person name="Yin Y."/>
            <person name="Wang J."/>
        </authorList>
    </citation>
    <scope>NUCLEOTIDE SEQUENCE [LARGE SCALE GENOMIC DNA]</scope>
    <source>
        <strain evidence="5">05x7-T-G4-1.051#20</strain>
    </source>
</reference>
<keyword evidence="2" id="KW-0436">Ligase</keyword>
<proteinExistence type="inferred from homology"/>
<accession>K1PSF0</accession>
<name>K1PSF0_MAGGI</name>
<sequence>MAAVSLKHSLKTDDLSLTQEQIKAIAQISEKHLPFYARPRFLRVVKEFEYTSTFKQSKLRLKQEGYDLDK</sequence>
<dbReference type="InParanoid" id="K1PSF0"/>
<dbReference type="HOGENOM" id="CLU_000022_46_1_1"/>
<gene>
    <name evidence="5" type="ORF">CGI_10001202</name>
</gene>
<evidence type="ECO:0000256" key="1">
    <source>
        <dbReference type="ARBA" id="ARBA00006432"/>
    </source>
</evidence>
<evidence type="ECO:0000256" key="2">
    <source>
        <dbReference type="ARBA" id="ARBA00022598"/>
    </source>
</evidence>
<dbReference type="GO" id="GO:0004467">
    <property type="term" value="F:long-chain fatty acid-CoA ligase activity"/>
    <property type="evidence" value="ECO:0007669"/>
    <property type="project" value="TreeGrafter"/>
</dbReference>
<dbReference type="AlphaFoldDB" id="K1PSF0"/>
<dbReference type="EMBL" id="JH817106">
    <property type="protein sequence ID" value="EKC27172.1"/>
    <property type="molecule type" value="Genomic_DNA"/>
</dbReference>
<evidence type="ECO:0000313" key="5">
    <source>
        <dbReference type="EMBL" id="EKC27172.1"/>
    </source>
</evidence>
<comment type="similarity">
    <text evidence="1">Belongs to the ATP-dependent AMP-binding enzyme family.</text>
</comment>
<organism evidence="5">
    <name type="scientific">Magallana gigas</name>
    <name type="common">Pacific oyster</name>
    <name type="synonym">Crassostrea gigas</name>
    <dbReference type="NCBI Taxonomy" id="29159"/>
    <lineage>
        <taxon>Eukaryota</taxon>
        <taxon>Metazoa</taxon>
        <taxon>Spiralia</taxon>
        <taxon>Lophotrochozoa</taxon>
        <taxon>Mollusca</taxon>
        <taxon>Bivalvia</taxon>
        <taxon>Autobranchia</taxon>
        <taxon>Pteriomorphia</taxon>
        <taxon>Ostreida</taxon>
        <taxon>Ostreoidea</taxon>
        <taxon>Ostreidae</taxon>
        <taxon>Magallana</taxon>
    </lineage>
</organism>
<dbReference type="GO" id="GO:0005324">
    <property type="term" value="F:long-chain fatty acid transmembrane transporter activity"/>
    <property type="evidence" value="ECO:0007669"/>
    <property type="project" value="TreeGrafter"/>
</dbReference>
<evidence type="ECO:0000256" key="3">
    <source>
        <dbReference type="ARBA" id="ARBA00022741"/>
    </source>
</evidence>
<dbReference type="GO" id="GO:0005886">
    <property type="term" value="C:plasma membrane"/>
    <property type="evidence" value="ECO:0007669"/>
    <property type="project" value="TreeGrafter"/>
</dbReference>